<dbReference type="OrthoDB" id="544608at2759"/>
<dbReference type="Gene3D" id="3.40.50.1110">
    <property type="entry name" value="SGNH hydrolase"/>
    <property type="match status" value="1"/>
</dbReference>
<feature type="compositionally biased region" description="Basic and acidic residues" evidence="2">
    <location>
        <begin position="325"/>
        <end position="344"/>
    </location>
</feature>
<evidence type="ECO:0000313" key="4">
    <source>
        <dbReference type="EnsemblMetazoa" id="CLYHEMP010840.1"/>
    </source>
</evidence>
<evidence type="ECO:0000256" key="2">
    <source>
        <dbReference type="SAM" id="MobiDB-lite"/>
    </source>
</evidence>
<keyword evidence="3" id="KW-0732">Signal</keyword>
<dbReference type="EnsemblMetazoa" id="CLYHEMT010840.1">
    <property type="protein sequence ID" value="CLYHEMP010840.1"/>
    <property type="gene ID" value="CLYHEMG010840"/>
</dbReference>
<sequence length="926" mass="104579">MLLFVHSLSLFLLLSTCRITCQQESLSSSPTLLQEQESYNELEQTLENYDEKSDSALIVIDTEQENPINPIVEKRSSIIQKRSSEDFDEGFTIIIDRESLEENAVQKDEVYQDMERSYEQIQEKFVDEIKQPIKDKHVRVIVITPKDQMTRSVDDPHQEETDSTPQTELDLDIAKLQQVRDKMKNLNTEDKNLIRAVSSSSQEKSETTKGTSANSAEIRTEKQSPKKPFEKKQAIKQQKKIAKPVAKNIQKQKNKTKNKTLTTNKVIQNKQPGHVIFTTATNNKSLTSNNTNKTIVISSLHHMPPTNPHPKHYTIEEHYKKKTEFHRTGDKKSSSTDGQQKGETENDNSDDLVISRPKLPNNFRLTNNTWSDPDSVDNANSSIPSIMEENAISTNNETASTKPKQQSSNTNILNGVKQQQKPSFDPTAKQQNQSFAVTISSALESQPNISNSGNLMNLLASSNSKPSNKTKVINIEKAKAIVQYLNKDPLESWRYPYKTLSSLDLNAILIRSGLVYPGYIERLKGVMRKAITGHDITLSVVGGSISAGGGLYKDRGSIEGLYYKGVVDWWNQWIFPVTGSKMKVNNAAIGSIGTDYFSYCVKNHLKKNVDLVIWELSANDYNRYKTFPTKGARPLERFTRMILDLPTKPALLYLNFFKGIDYKNSGLSDCPNFEDQQEHTIASYYKVPTLSWRAMVCNGLVKSRPGFLLADLFSVDQYHPSLKGHAQSALLILLHLRHVMRAVLQYAIKHDGDIVNFQDQYLLPDPLFIGPKHPEPYCWTLIRPDEKDPVHNTLEVSVASNDGFKIQYATNFPIRFDKVICYKSEKTDKPTSSLKLVFTIPKSPENKDKRFEVAITTHSKWGGSSMIWIDDKNDQPVFIQEGKPGDPGRRTQVDTVASDVTAGTHFLNLWSKDGGFCLAAIMIDAS</sequence>
<dbReference type="GeneID" id="136805076"/>
<feature type="compositionally biased region" description="Polar residues" evidence="2">
    <location>
        <begin position="363"/>
        <end position="381"/>
    </location>
</feature>
<proteinExistence type="predicted"/>
<evidence type="ECO:0008006" key="6">
    <source>
        <dbReference type="Google" id="ProtNLM"/>
    </source>
</evidence>
<organism evidence="4 5">
    <name type="scientific">Clytia hemisphaerica</name>
    <dbReference type="NCBI Taxonomy" id="252671"/>
    <lineage>
        <taxon>Eukaryota</taxon>
        <taxon>Metazoa</taxon>
        <taxon>Cnidaria</taxon>
        <taxon>Hydrozoa</taxon>
        <taxon>Hydroidolina</taxon>
        <taxon>Leptothecata</taxon>
        <taxon>Obeliida</taxon>
        <taxon>Clytiidae</taxon>
        <taxon>Clytia</taxon>
    </lineage>
</organism>
<evidence type="ECO:0000256" key="3">
    <source>
        <dbReference type="SAM" id="SignalP"/>
    </source>
</evidence>
<feature type="coiled-coil region" evidence="1">
    <location>
        <begin position="32"/>
        <end position="59"/>
    </location>
</feature>
<dbReference type="SUPFAM" id="SSF52266">
    <property type="entry name" value="SGNH hydrolase"/>
    <property type="match status" value="1"/>
</dbReference>
<feature type="region of interest" description="Disordered" evidence="2">
    <location>
        <begin position="323"/>
        <end position="381"/>
    </location>
</feature>
<evidence type="ECO:0000313" key="5">
    <source>
        <dbReference type="Proteomes" id="UP000594262"/>
    </source>
</evidence>
<dbReference type="PANTHER" id="PTHR34407:SF1">
    <property type="entry name" value="SGNH HYDROLASE-TYPE ESTERASE DOMAIN-CONTAINING PROTEIN"/>
    <property type="match status" value="1"/>
</dbReference>
<dbReference type="Proteomes" id="UP000594262">
    <property type="component" value="Unplaced"/>
</dbReference>
<accession>A0A7M5WSM9</accession>
<feature type="region of interest" description="Disordered" evidence="2">
    <location>
        <begin position="184"/>
        <end position="261"/>
    </location>
</feature>
<feature type="compositionally biased region" description="Basic and acidic residues" evidence="2">
    <location>
        <begin position="148"/>
        <end position="160"/>
    </location>
</feature>
<dbReference type="InterPro" id="IPR036514">
    <property type="entry name" value="SGNH_hydro_sf"/>
</dbReference>
<feature type="compositionally biased region" description="Basic and acidic residues" evidence="2">
    <location>
        <begin position="184"/>
        <end position="193"/>
    </location>
</feature>
<dbReference type="PANTHER" id="PTHR34407">
    <property type="entry name" value="EXPRESSED PROTEIN"/>
    <property type="match status" value="1"/>
</dbReference>
<feature type="compositionally biased region" description="Basic and acidic residues" evidence="2">
    <location>
        <begin position="218"/>
        <end position="233"/>
    </location>
</feature>
<name>A0A7M5WSM9_9CNID</name>
<reference evidence="4" key="1">
    <citation type="submission" date="2021-01" db="UniProtKB">
        <authorList>
            <consortium name="EnsemblMetazoa"/>
        </authorList>
    </citation>
    <scope>IDENTIFICATION</scope>
</reference>
<keyword evidence="1" id="KW-0175">Coiled coil</keyword>
<feature type="signal peptide" evidence="3">
    <location>
        <begin position="1"/>
        <end position="22"/>
    </location>
</feature>
<feature type="chain" id="PRO_5029746308" description="SGNH hydrolase-type esterase domain-containing protein" evidence="3">
    <location>
        <begin position="23"/>
        <end position="926"/>
    </location>
</feature>
<protein>
    <recommendedName>
        <fullName evidence="6">SGNH hydrolase-type esterase domain-containing protein</fullName>
    </recommendedName>
</protein>
<feature type="compositionally biased region" description="Low complexity" evidence="2">
    <location>
        <begin position="198"/>
        <end position="212"/>
    </location>
</feature>
<dbReference type="CDD" id="cd00229">
    <property type="entry name" value="SGNH_hydrolase"/>
    <property type="match status" value="1"/>
</dbReference>
<dbReference type="AlphaFoldDB" id="A0A7M5WSM9"/>
<dbReference type="RefSeq" id="XP_066917739.1">
    <property type="nucleotide sequence ID" value="XM_067061638.1"/>
</dbReference>
<evidence type="ECO:0000256" key="1">
    <source>
        <dbReference type="SAM" id="Coils"/>
    </source>
</evidence>
<feature type="coiled-coil region" evidence="1">
    <location>
        <begin position="97"/>
        <end position="124"/>
    </location>
</feature>
<feature type="region of interest" description="Disordered" evidence="2">
    <location>
        <begin position="147"/>
        <end position="169"/>
    </location>
</feature>
<keyword evidence="5" id="KW-1185">Reference proteome</keyword>